<name>A0A165MJ35_EXIGL</name>
<keyword evidence="4" id="KW-1185">Reference proteome</keyword>
<accession>A0A165MJ35</accession>
<feature type="region of interest" description="Disordered" evidence="2">
    <location>
        <begin position="138"/>
        <end position="177"/>
    </location>
</feature>
<keyword evidence="1" id="KW-0175">Coiled coil</keyword>
<dbReference type="EMBL" id="KV425910">
    <property type="protein sequence ID" value="KZV99337.1"/>
    <property type="molecule type" value="Genomic_DNA"/>
</dbReference>
<evidence type="ECO:0000313" key="3">
    <source>
        <dbReference type="EMBL" id="KZV99337.1"/>
    </source>
</evidence>
<evidence type="ECO:0000256" key="2">
    <source>
        <dbReference type="SAM" id="MobiDB-lite"/>
    </source>
</evidence>
<evidence type="ECO:0000256" key="1">
    <source>
        <dbReference type="SAM" id="Coils"/>
    </source>
</evidence>
<gene>
    <name evidence="3" type="ORF">EXIGLDRAFT_762640</name>
</gene>
<sequence>MLLESPAQAAAMIAHVQSTNNRLSVQLEDERASRSALCREVEALKAEILLLRSELVRATLLAHDRAPRRPAPSYFESIHMDVDSDGSSAAQLRNLDPTLLDADVDTFCREISMPRSNSAMCLEKNQQPRRRRSTARPLIIDTSPTPPPPLAPVVNTSQSEDGRWRIMTPAPPPNPLRTATRIIPRPVAINDPPPLAVAATRPPNSRSDHMHTEPWDATHNDAFISWLQHTVLGLPSLPDPQHCAEALRRLGALRWIEEASPGKILFMVPPESEYFRYAAFSYKTVQRIFGM</sequence>
<organism evidence="3 4">
    <name type="scientific">Exidia glandulosa HHB12029</name>
    <dbReference type="NCBI Taxonomy" id="1314781"/>
    <lineage>
        <taxon>Eukaryota</taxon>
        <taxon>Fungi</taxon>
        <taxon>Dikarya</taxon>
        <taxon>Basidiomycota</taxon>
        <taxon>Agaricomycotina</taxon>
        <taxon>Agaricomycetes</taxon>
        <taxon>Auriculariales</taxon>
        <taxon>Exidiaceae</taxon>
        <taxon>Exidia</taxon>
    </lineage>
</organism>
<reference evidence="3 4" key="1">
    <citation type="journal article" date="2016" name="Mol. Biol. Evol.">
        <title>Comparative Genomics of Early-Diverging Mushroom-Forming Fungi Provides Insights into the Origins of Lignocellulose Decay Capabilities.</title>
        <authorList>
            <person name="Nagy L.G."/>
            <person name="Riley R."/>
            <person name="Tritt A."/>
            <person name="Adam C."/>
            <person name="Daum C."/>
            <person name="Floudas D."/>
            <person name="Sun H."/>
            <person name="Yadav J.S."/>
            <person name="Pangilinan J."/>
            <person name="Larsson K.H."/>
            <person name="Matsuura K."/>
            <person name="Barry K."/>
            <person name="Labutti K."/>
            <person name="Kuo R."/>
            <person name="Ohm R.A."/>
            <person name="Bhattacharya S.S."/>
            <person name="Shirouzu T."/>
            <person name="Yoshinaga Y."/>
            <person name="Martin F.M."/>
            <person name="Grigoriev I.V."/>
            <person name="Hibbett D.S."/>
        </authorList>
    </citation>
    <scope>NUCLEOTIDE SEQUENCE [LARGE SCALE GENOMIC DNA]</scope>
    <source>
        <strain evidence="3 4">HHB12029</strain>
    </source>
</reference>
<feature type="coiled-coil region" evidence="1">
    <location>
        <begin position="27"/>
        <end position="54"/>
    </location>
</feature>
<proteinExistence type="predicted"/>
<dbReference type="InParanoid" id="A0A165MJ35"/>
<evidence type="ECO:0000313" key="4">
    <source>
        <dbReference type="Proteomes" id="UP000077266"/>
    </source>
</evidence>
<protein>
    <submittedName>
        <fullName evidence="3">Uncharacterized protein</fullName>
    </submittedName>
</protein>
<dbReference type="AlphaFoldDB" id="A0A165MJ35"/>
<dbReference type="Proteomes" id="UP000077266">
    <property type="component" value="Unassembled WGS sequence"/>
</dbReference>